<organism evidence="2">
    <name type="scientific">marine sediment metagenome</name>
    <dbReference type="NCBI Taxonomy" id="412755"/>
    <lineage>
        <taxon>unclassified sequences</taxon>
        <taxon>metagenomes</taxon>
        <taxon>ecological metagenomes</taxon>
    </lineage>
</organism>
<feature type="non-terminal residue" evidence="2">
    <location>
        <position position="1"/>
    </location>
</feature>
<dbReference type="AlphaFoldDB" id="X1TCQ0"/>
<feature type="coiled-coil region" evidence="1">
    <location>
        <begin position="161"/>
        <end position="188"/>
    </location>
</feature>
<accession>X1TCQ0</accession>
<name>X1TCQ0_9ZZZZ</name>
<evidence type="ECO:0000313" key="2">
    <source>
        <dbReference type="EMBL" id="GAJ03088.1"/>
    </source>
</evidence>
<keyword evidence="1" id="KW-0175">Coiled coil</keyword>
<sequence length="210" mass="23752">QSSGEITDEILGGCCYLITSSSKYIRATKKIGIRDVVTARPQTLVALLDVIGGIKIEPKDFIRLFENPLLINAVQQAWDDVEALLDSGIDLQDKSLPRLRWDLDQELHLKISALAEAELRAETAEEAAMVTADNEFTELLKSVSARGYKSIPELEVFLTALKAKDLKAEDMEQEYNELLQRFGELETEIDHFGKRKQNYLKRVARKQKKS</sequence>
<evidence type="ECO:0000256" key="1">
    <source>
        <dbReference type="SAM" id="Coils"/>
    </source>
</evidence>
<gene>
    <name evidence="2" type="ORF">S12H4_49939</name>
</gene>
<comment type="caution">
    <text evidence="2">The sequence shown here is derived from an EMBL/GenBank/DDBJ whole genome shotgun (WGS) entry which is preliminary data.</text>
</comment>
<proteinExistence type="predicted"/>
<protein>
    <submittedName>
        <fullName evidence="2">Uncharacterized protein</fullName>
    </submittedName>
</protein>
<dbReference type="EMBL" id="BARW01031390">
    <property type="protein sequence ID" value="GAJ03088.1"/>
    <property type="molecule type" value="Genomic_DNA"/>
</dbReference>
<reference evidence="2" key="1">
    <citation type="journal article" date="2014" name="Front. Microbiol.">
        <title>High frequency of phylogenetically diverse reductive dehalogenase-homologous genes in deep subseafloor sedimentary metagenomes.</title>
        <authorList>
            <person name="Kawai M."/>
            <person name="Futagami T."/>
            <person name="Toyoda A."/>
            <person name="Takaki Y."/>
            <person name="Nishi S."/>
            <person name="Hori S."/>
            <person name="Arai W."/>
            <person name="Tsubouchi T."/>
            <person name="Morono Y."/>
            <person name="Uchiyama I."/>
            <person name="Ito T."/>
            <person name="Fujiyama A."/>
            <person name="Inagaki F."/>
            <person name="Takami H."/>
        </authorList>
    </citation>
    <scope>NUCLEOTIDE SEQUENCE</scope>
    <source>
        <strain evidence="2">Expedition CK06-06</strain>
    </source>
</reference>